<evidence type="ECO:0008006" key="4">
    <source>
        <dbReference type="Google" id="ProtNLM"/>
    </source>
</evidence>
<sequence length="47" mass="4581">MIHRLCLIAALLGLTGCVAVIAPCAEGQDGGIGNSGTCVTTPLSILG</sequence>
<reference evidence="3" key="1">
    <citation type="submission" date="2024-04" db="EMBL/GenBank/DDBJ databases">
        <title>Phylogenomic analyses of a clade within the roseobacter group suggest taxonomic reassignments of species of the genera Aestuariivita, Citreicella, Loktanella, Nautella, Pelagibaca, Ruegeria, Thalassobius, Thiobacimonas and Tropicibacter, and the proposal o.</title>
        <authorList>
            <person name="Jeon C.O."/>
        </authorList>
    </citation>
    <scope>NUCLEOTIDE SEQUENCE [LARGE SCALE GENOMIC DNA]</scope>
    <source>
        <strain evidence="3">SS1-5</strain>
    </source>
</reference>
<name>A0AAN0MDC7_9RHOB</name>
<proteinExistence type="predicted"/>
<gene>
    <name evidence="2" type="ORF">AABB31_09780</name>
</gene>
<evidence type="ECO:0000256" key="1">
    <source>
        <dbReference type="SAM" id="SignalP"/>
    </source>
</evidence>
<feature type="chain" id="PRO_5042906038" description="Lipoprotein" evidence="1">
    <location>
        <begin position="22"/>
        <end position="47"/>
    </location>
</feature>
<reference evidence="2 3" key="2">
    <citation type="submission" date="2024-08" db="EMBL/GenBank/DDBJ databases">
        <title>Phylogenomic analyses of a clade within the roseobacter group suggest taxonomic reassignments of species of the genera Aestuariivita, Citreicella, Loktanella, Nautella, Pelagibaca, Ruegeria, Thalassobius, Thiobacimonas and Tropicibacter, and the proposal o.</title>
        <authorList>
            <person name="Jeon C.O."/>
        </authorList>
    </citation>
    <scope>NUCLEOTIDE SEQUENCE [LARGE SCALE GENOMIC DNA]</scope>
    <source>
        <strain evidence="2 3">SS1-5</strain>
    </source>
</reference>
<dbReference type="EMBL" id="CP151767">
    <property type="protein sequence ID" value="WZU69115.1"/>
    <property type="molecule type" value="Genomic_DNA"/>
</dbReference>
<dbReference type="RefSeq" id="WP_342078408.1">
    <property type="nucleotide sequence ID" value="NZ_CP151767.2"/>
</dbReference>
<evidence type="ECO:0000313" key="3">
    <source>
        <dbReference type="Proteomes" id="UP001470809"/>
    </source>
</evidence>
<feature type="signal peptide" evidence="1">
    <location>
        <begin position="1"/>
        <end position="21"/>
    </location>
</feature>
<organism evidence="2 3">
    <name type="scientific">Yoonia rhodophyticola</name>
    <dbReference type="NCBI Taxonomy" id="3137370"/>
    <lineage>
        <taxon>Bacteria</taxon>
        <taxon>Pseudomonadati</taxon>
        <taxon>Pseudomonadota</taxon>
        <taxon>Alphaproteobacteria</taxon>
        <taxon>Rhodobacterales</taxon>
        <taxon>Paracoccaceae</taxon>
        <taxon>Yoonia</taxon>
    </lineage>
</organism>
<dbReference type="AlphaFoldDB" id="A0AAN0MDC7"/>
<accession>A0AAN0MDC7</accession>
<dbReference type="PROSITE" id="PS51257">
    <property type="entry name" value="PROKAR_LIPOPROTEIN"/>
    <property type="match status" value="1"/>
</dbReference>
<keyword evidence="1" id="KW-0732">Signal</keyword>
<evidence type="ECO:0000313" key="2">
    <source>
        <dbReference type="EMBL" id="WZU69115.1"/>
    </source>
</evidence>
<keyword evidence="3" id="KW-1185">Reference proteome</keyword>
<protein>
    <recommendedName>
        <fullName evidence="4">Lipoprotein</fullName>
    </recommendedName>
</protein>
<dbReference type="KEGG" id="yrh:AABB31_09780"/>
<dbReference type="Proteomes" id="UP001470809">
    <property type="component" value="Chromosome"/>
</dbReference>